<dbReference type="InterPro" id="IPR001585">
    <property type="entry name" value="TAL/FSA"/>
</dbReference>
<dbReference type="NCBIfam" id="TIGR00874">
    <property type="entry name" value="talAB"/>
    <property type="match status" value="1"/>
</dbReference>
<evidence type="ECO:0000256" key="3">
    <source>
        <dbReference type="ARBA" id="ARBA00008012"/>
    </source>
</evidence>
<organism evidence="12 13">
    <name type="scientific">Candidatus Erwinia haradaeae</name>
    <dbReference type="NCBI Taxonomy" id="1922217"/>
    <lineage>
        <taxon>Bacteria</taxon>
        <taxon>Pseudomonadati</taxon>
        <taxon>Pseudomonadota</taxon>
        <taxon>Gammaproteobacteria</taxon>
        <taxon>Enterobacterales</taxon>
        <taxon>Erwiniaceae</taxon>
        <taxon>Erwinia</taxon>
    </lineage>
</organism>
<dbReference type="UniPathway" id="UPA00115">
    <property type="reaction ID" value="UER00414"/>
</dbReference>
<dbReference type="RefSeq" id="WP_157993679.1">
    <property type="nucleotide sequence ID" value="NZ_LR217703.1"/>
</dbReference>
<dbReference type="InterPro" id="IPR018225">
    <property type="entry name" value="Transaldolase_AS"/>
</dbReference>
<dbReference type="EC" id="2.2.1.2" evidence="4 10"/>
<evidence type="ECO:0000256" key="11">
    <source>
        <dbReference type="RuleBase" id="RU004155"/>
    </source>
</evidence>
<keyword evidence="5" id="KW-0963">Cytoplasm</keyword>
<evidence type="ECO:0000256" key="10">
    <source>
        <dbReference type="NCBIfam" id="TIGR00874"/>
    </source>
</evidence>
<evidence type="ECO:0000256" key="9">
    <source>
        <dbReference type="ARBA" id="ARBA00048810"/>
    </source>
</evidence>
<dbReference type="GO" id="GO:0005829">
    <property type="term" value="C:cytosol"/>
    <property type="evidence" value="ECO:0007669"/>
    <property type="project" value="TreeGrafter"/>
</dbReference>
<dbReference type="GO" id="GO:0005975">
    <property type="term" value="P:carbohydrate metabolic process"/>
    <property type="evidence" value="ECO:0007669"/>
    <property type="project" value="InterPro"/>
</dbReference>
<dbReference type="Proteomes" id="UP000294412">
    <property type="component" value="Chromosome"/>
</dbReference>
<dbReference type="SUPFAM" id="SSF51569">
    <property type="entry name" value="Aldolase"/>
    <property type="match status" value="1"/>
</dbReference>
<dbReference type="PANTHER" id="PTHR10683:SF16">
    <property type="entry name" value="TRANSALDOLASE A"/>
    <property type="match status" value="1"/>
</dbReference>
<evidence type="ECO:0000256" key="8">
    <source>
        <dbReference type="ARBA" id="ARBA00023270"/>
    </source>
</evidence>
<sequence length="317" mass="36287">MMDQLSSVRKVSTIVADTGEISEIKFYQPHDVTTNASLILRAVRASKYDDLVHASIIWACTKSRKKEQQVEYAIEYLTVSLGVEILKYVPGSISTAIDARFSYDIENSILQARRFVTLYNNFGVTNKRILIKLAATWQGICAASKLEQEGIRCNLTLLFSFAQARACAEAGVYLISLFVGRILDWHITNTSIKKYTAMSDPGVMFGRKIYEYYKKYGYQTIVMCASFRNIEEITELAGCDRLTIPPHLLKELSETEGDVTCKLFYNMAQRERPICMTESEFLWQHNQNLMAVEKLLEGIRFFNIDQIQLKKIIFNLI</sequence>
<evidence type="ECO:0000313" key="12">
    <source>
        <dbReference type="EMBL" id="VFP80014.1"/>
    </source>
</evidence>
<keyword evidence="7 11" id="KW-0570">Pentose shunt</keyword>
<dbReference type="Pfam" id="PF00923">
    <property type="entry name" value="TAL_FSA"/>
    <property type="match status" value="1"/>
</dbReference>
<protein>
    <recommendedName>
        <fullName evidence="4 10">Transaldolase</fullName>
        <ecNumber evidence="4 10">2.2.1.2</ecNumber>
    </recommendedName>
</protein>
<dbReference type="InterPro" id="IPR013785">
    <property type="entry name" value="Aldolase_TIM"/>
</dbReference>
<comment type="pathway">
    <text evidence="2 11">Carbohydrate degradation; pentose phosphate pathway; D-glyceraldehyde 3-phosphate and beta-D-fructose 6-phosphate from D-ribose 5-phosphate and D-xylulose 5-phosphate (non-oxidative stage): step 2/3.</text>
</comment>
<dbReference type="EMBL" id="LR217703">
    <property type="protein sequence ID" value="VFP80014.1"/>
    <property type="molecule type" value="Genomic_DNA"/>
</dbReference>
<evidence type="ECO:0000256" key="5">
    <source>
        <dbReference type="ARBA" id="ARBA00022490"/>
    </source>
</evidence>
<accession>A0A451D2Y8</accession>
<keyword evidence="6 11" id="KW-0808">Transferase</keyword>
<comment type="function">
    <text evidence="1 11">Transaldolase is important for the balance of metabolites in the pentose-phosphate pathway.</text>
</comment>
<dbReference type="InterPro" id="IPR004730">
    <property type="entry name" value="Transaldolase_1"/>
</dbReference>
<dbReference type="CDD" id="cd00957">
    <property type="entry name" value="Transaldolase_TalAB"/>
    <property type="match status" value="1"/>
</dbReference>
<comment type="similarity">
    <text evidence="3 11">Belongs to the transaldolase family. Type 1 subfamily.</text>
</comment>
<proteinExistence type="inferred from homology"/>
<reference evidence="12 13" key="1">
    <citation type="submission" date="2019-02" db="EMBL/GenBank/DDBJ databases">
        <authorList>
            <person name="Manzano-Marin A."/>
            <person name="Manzano-Marin A."/>
        </authorList>
    </citation>
    <scope>NUCLEOTIDE SEQUENCE [LARGE SCALE GENOMIC DNA]</scope>
    <source>
        <strain evidence="12 13">ErCicuneomaculata</strain>
    </source>
</reference>
<gene>
    <name evidence="12" type="primary">talB</name>
    <name evidence="12" type="ORF">ERCICUMA2628_502</name>
</gene>
<comment type="catalytic activity">
    <reaction evidence="9 11">
        <text>D-sedoheptulose 7-phosphate + D-glyceraldehyde 3-phosphate = D-erythrose 4-phosphate + beta-D-fructose 6-phosphate</text>
        <dbReference type="Rhea" id="RHEA:17053"/>
        <dbReference type="ChEBI" id="CHEBI:16897"/>
        <dbReference type="ChEBI" id="CHEBI:57483"/>
        <dbReference type="ChEBI" id="CHEBI:57634"/>
        <dbReference type="ChEBI" id="CHEBI:59776"/>
        <dbReference type="EC" id="2.2.1.2"/>
    </reaction>
</comment>
<dbReference type="OrthoDB" id="9809101at2"/>
<evidence type="ECO:0000256" key="2">
    <source>
        <dbReference type="ARBA" id="ARBA00004857"/>
    </source>
</evidence>
<dbReference type="GO" id="GO:0004801">
    <property type="term" value="F:transaldolase activity"/>
    <property type="evidence" value="ECO:0007669"/>
    <property type="project" value="UniProtKB-UniRule"/>
</dbReference>
<evidence type="ECO:0000256" key="1">
    <source>
        <dbReference type="ARBA" id="ARBA00003518"/>
    </source>
</evidence>
<dbReference type="GO" id="GO:0006098">
    <property type="term" value="P:pentose-phosphate shunt"/>
    <property type="evidence" value="ECO:0007669"/>
    <property type="project" value="UniProtKB-UniRule"/>
</dbReference>
<keyword evidence="8" id="KW-0704">Schiff base</keyword>
<dbReference type="PROSITE" id="PS00958">
    <property type="entry name" value="TRANSALDOLASE_2"/>
    <property type="match status" value="1"/>
</dbReference>
<evidence type="ECO:0000313" key="13">
    <source>
        <dbReference type="Proteomes" id="UP000294412"/>
    </source>
</evidence>
<evidence type="ECO:0000256" key="7">
    <source>
        <dbReference type="ARBA" id="ARBA00023126"/>
    </source>
</evidence>
<dbReference type="Gene3D" id="3.20.20.70">
    <property type="entry name" value="Aldolase class I"/>
    <property type="match status" value="1"/>
</dbReference>
<dbReference type="AlphaFoldDB" id="A0A451D2Y8"/>
<dbReference type="PANTHER" id="PTHR10683">
    <property type="entry name" value="TRANSALDOLASE"/>
    <property type="match status" value="1"/>
</dbReference>
<name>A0A451D2Y8_9GAMM</name>
<evidence type="ECO:0000256" key="4">
    <source>
        <dbReference type="ARBA" id="ARBA00013151"/>
    </source>
</evidence>
<evidence type="ECO:0000256" key="6">
    <source>
        <dbReference type="ARBA" id="ARBA00022679"/>
    </source>
</evidence>